<sequence length="347" mass="39395">MVWIETLYNSLFEGTNNETLSKLLLILIFLAAMLCVPVLIALFLPFLNKYLKKNFSIYVYAFSTGFFIVLAAFGFLRESLENANLYVSAAFLGQYTKTTLYGYNILFVVGGLIIGIIFSFFVKFVISYKFNKKLLASKSLSVFIHEHREEDGHSHHHTHKHEDFIFNSEDMIEIADSTLFKKAEAKLKIIALLLLLTHRIPEGLLLGYNLSLFVPNEIGVVNYSITTAYFLSLILHLIPEEIVFYIRLKDAGYTPIKALLLSFLGLILFLPFMVIGMFVGSSIGFSGKALVYSAVAGIFLFTSLVEFFPEFYHVNFSKNKWILTIVVLFIGVILAAFVLSFHEHKHV</sequence>
<evidence type="ECO:0000256" key="2">
    <source>
        <dbReference type="ARBA" id="ARBA00022692"/>
    </source>
</evidence>
<evidence type="ECO:0000313" key="6">
    <source>
        <dbReference type="Proteomes" id="UP000290495"/>
    </source>
</evidence>
<dbReference type="HOGENOM" id="CLU_065559_0_0_14"/>
<accession>A0A0F6SY83</accession>
<dbReference type="eggNOG" id="COG0428">
    <property type="taxonomic scope" value="Bacteria"/>
</dbReference>
<dbReference type="RefSeq" id="WP_004794779.1">
    <property type="nucleotide sequence ID" value="NZ_CP011368.1"/>
</dbReference>
<dbReference type="KEGG" id="mcas:AAW50_01235"/>
<dbReference type="STRING" id="29555.AAW50_01235"/>
<comment type="subcellular location">
    <subcellularLocation>
        <location evidence="1">Membrane</location>
        <topology evidence="1">Multi-pass membrane protein</topology>
    </subcellularLocation>
</comment>
<evidence type="ECO:0000256" key="1">
    <source>
        <dbReference type="ARBA" id="ARBA00004141"/>
    </source>
</evidence>
<protein>
    <submittedName>
        <fullName evidence="5">ZIP Zinc transporter</fullName>
    </submittedName>
</protein>
<dbReference type="Proteomes" id="UP000290495">
    <property type="component" value="Chromosome"/>
</dbReference>
<proteinExistence type="predicted"/>
<gene>
    <name evidence="5" type="ORF">NCTC10146_00461</name>
</gene>
<organism evidence="5 6">
    <name type="scientific">Mycoplasmopsis canis</name>
    <dbReference type="NCBI Taxonomy" id="29555"/>
    <lineage>
        <taxon>Bacteria</taxon>
        <taxon>Bacillati</taxon>
        <taxon>Mycoplasmatota</taxon>
        <taxon>Mycoplasmoidales</taxon>
        <taxon>Metamycoplasmataceae</taxon>
        <taxon>Mycoplasmopsis</taxon>
    </lineage>
</organism>
<keyword evidence="2" id="KW-0812">Transmembrane</keyword>
<evidence type="ECO:0000256" key="4">
    <source>
        <dbReference type="ARBA" id="ARBA00023136"/>
    </source>
</evidence>
<dbReference type="GO" id="GO:0046873">
    <property type="term" value="F:metal ion transmembrane transporter activity"/>
    <property type="evidence" value="ECO:0007669"/>
    <property type="project" value="InterPro"/>
</dbReference>
<evidence type="ECO:0000313" key="5">
    <source>
        <dbReference type="EMBL" id="VEU68998.1"/>
    </source>
</evidence>
<dbReference type="InterPro" id="IPR003689">
    <property type="entry name" value="ZIP"/>
</dbReference>
<dbReference type="AlphaFoldDB" id="A0A0F6SY83"/>
<dbReference type="GO" id="GO:0016020">
    <property type="term" value="C:membrane"/>
    <property type="evidence" value="ECO:0007669"/>
    <property type="project" value="UniProtKB-SubCell"/>
</dbReference>
<reference evidence="5 6" key="1">
    <citation type="submission" date="2019-01" db="EMBL/GenBank/DDBJ databases">
        <authorList>
            <consortium name="Pathogen Informatics"/>
        </authorList>
    </citation>
    <scope>NUCLEOTIDE SEQUENCE [LARGE SCALE GENOMIC DNA]</scope>
    <source>
        <strain evidence="5 6">NCTC10146</strain>
    </source>
</reference>
<keyword evidence="4" id="KW-0472">Membrane</keyword>
<dbReference type="EMBL" id="LR215010">
    <property type="protein sequence ID" value="VEU68998.1"/>
    <property type="molecule type" value="Genomic_DNA"/>
</dbReference>
<dbReference type="Pfam" id="PF02535">
    <property type="entry name" value="Zip"/>
    <property type="match status" value="1"/>
</dbReference>
<evidence type="ECO:0000256" key="3">
    <source>
        <dbReference type="ARBA" id="ARBA00022989"/>
    </source>
</evidence>
<keyword evidence="3" id="KW-1133">Transmembrane helix</keyword>
<name>A0A0F6SY83_9BACT</name>